<feature type="domain" description="EF-hand" evidence="3">
    <location>
        <begin position="105"/>
        <end position="140"/>
    </location>
</feature>
<feature type="chain" id="PRO_5021275169" description="EF-hand domain-containing protein" evidence="2">
    <location>
        <begin position="24"/>
        <end position="159"/>
    </location>
</feature>
<dbReference type="RefSeq" id="WP_139937860.1">
    <property type="nucleotide sequence ID" value="NZ_JBHSYP010000022.1"/>
</dbReference>
<accession>A0A501PQ06</accession>
<gene>
    <name evidence="4" type="ORF">FIV46_00575</name>
</gene>
<evidence type="ECO:0000313" key="5">
    <source>
        <dbReference type="Proteomes" id="UP000319148"/>
    </source>
</evidence>
<organism evidence="4 5">
    <name type="scientific">Emcibacter nanhaiensis</name>
    <dbReference type="NCBI Taxonomy" id="1505037"/>
    <lineage>
        <taxon>Bacteria</taxon>
        <taxon>Pseudomonadati</taxon>
        <taxon>Pseudomonadota</taxon>
        <taxon>Alphaproteobacteria</taxon>
        <taxon>Emcibacterales</taxon>
        <taxon>Emcibacteraceae</taxon>
        <taxon>Emcibacter</taxon>
    </lineage>
</organism>
<dbReference type="InterPro" id="IPR018247">
    <property type="entry name" value="EF_Hand_1_Ca_BS"/>
</dbReference>
<dbReference type="Proteomes" id="UP000319148">
    <property type="component" value="Unassembled WGS sequence"/>
</dbReference>
<sequence>MKKLSVAIVSGVLAMAVAGTVVAQDMPRGPGKPGGGWTKGMGPGMDHGGRGMFRELMDADGDGNVTKQEVAKFHEDQVKKADKNRDGALSQNEFAAMQENIMEEMRKIHERKQFERMDANGDGKVTAEELTAHHAARFDRMDRNDDGMIGPDDRRMPRK</sequence>
<evidence type="ECO:0000256" key="1">
    <source>
        <dbReference type="SAM" id="MobiDB-lite"/>
    </source>
</evidence>
<keyword evidence="5" id="KW-1185">Reference proteome</keyword>
<dbReference type="Gene3D" id="1.10.238.10">
    <property type="entry name" value="EF-hand"/>
    <property type="match status" value="2"/>
</dbReference>
<feature type="region of interest" description="Disordered" evidence="1">
    <location>
        <begin position="119"/>
        <end position="159"/>
    </location>
</feature>
<dbReference type="GO" id="GO:0005509">
    <property type="term" value="F:calcium ion binding"/>
    <property type="evidence" value="ECO:0007669"/>
    <property type="project" value="InterPro"/>
</dbReference>
<dbReference type="InterPro" id="IPR002048">
    <property type="entry name" value="EF_hand_dom"/>
</dbReference>
<reference evidence="5" key="1">
    <citation type="submission" date="2019-06" db="EMBL/GenBank/DDBJ databases">
        <title>The complete genome of Emcibacter congregatus ZYLT.</title>
        <authorList>
            <person name="Zhao Z."/>
        </authorList>
    </citation>
    <scope>NUCLEOTIDE SEQUENCE [LARGE SCALE GENOMIC DNA]</scope>
    <source>
        <strain evidence="5">MCCC 1A06723</strain>
    </source>
</reference>
<dbReference type="OrthoDB" id="5470953at2"/>
<proteinExistence type="predicted"/>
<feature type="signal peptide" evidence="2">
    <location>
        <begin position="1"/>
        <end position="23"/>
    </location>
</feature>
<dbReference type="EMBL" id="VFIY01000004">
    <property type="protein sequence ID" value="TPD62610.1"/>
    <property type="molecule type" value="Genomic_DNA"/>
</dbReference>
<keyword evidence="2" id="KW-0732">Signal</keyword>
<dbReference type="PROSITE" id="PS50222">
    <property type="entry name" value="EF_HAND_2"/>
    <property type="match status" value="2"/>
</dbReference>
<protein>
    <recommendedName>
        <fullName evidence="3">EF-hand domain-containing protein</fullName>
    </recommendedName>
</protein>
<evidence type="ECO:0000259" key="3">
    <source>
        <dbReference type="PROSITE" id="PS50222"/>
    </source>
</evidence>
<evidence type="ECO:0000313" key="4">
    <source>
        <dbReference type="EMBL" id="TPD62610.1"/>
    </source>
</evidence>
<dbReference type="Pfam" id="PF13202">
    <property type="entry name" value="EF-hand_5"/>
    <property type="match status" value="3"/>
</dbReference>
<feature type="domain" description="EF-hand" evidence="3">
    <location>
        <begin position="69"/>
        <end position="104"/>
    </location>
</feature>
<dbReference type="AlphaFoldDB" id="A0A501PQ06"/>
<comment type="caution">
    <text evidence="4">The sequence shown here is derived from an EMBL/GenBank/DDBJ whole genome shotgun (WGS) entry which is preliminary data.</text>
</comment>
<dbReference type="PROSITE" id="PS00018">
    <property type="entry name" value="EF_HAND_1"/>
    <property type="match status" value="2"/>
</dbReference>
<evidence type="ECO:0000256" key="2">
    <source>
        <dbReference type="SAM" id="SignalP"/>
    </source>
</evidence>
<dbReference type="InterPro" id="IPR011992">
    <property type="entry name" value="EF-hand-dom_pair"/>
</dbReference>
<dbReference type="SUPFAM" id="SSF47473">
    <property type="entry name" value="EF-hand"/>
    <property type="match status" value="1"/>
</dbReference>
<name>A0A501PQ06_9PROT</name>